<dbReference type="Proteomes" id="UP000037460">
    <property type="component" value="Unassembled WGS sequence"/>
</dbReference>
<keyword evidence="3" id="KW-1185">Reference proteome</keyword>
<feature type="non-terminal residue" evidence="2">
    <location>
        <position position="189"/>
    </location>
</feature>
<gene>
    <name evidence="2" type="ORF">Ctob_011662</name>
</gene>
<protein>
    <submittedName>
        <fullName evidence="2">Uncharacterized protein</fullName>
    </submittedName>
</protein>
<evidence type="ECO:0000313" key="3">
    <source>
        <dbReference type="Proteomes" id="UP000037460"/>
    </source>
</evidence>
<reference evidence="3" key="1">
    <citation type="journal article" date="2015" name="PLoS Genet.">
        <title>Genome Sequence and Transcriptome Analyses of Chrysochromulina tobin: Metabolic Tools for Enhanced Algal Fitness in the Prominent Order Prymnesiales (Haptophyceae).</title>
        <authorList>
            <person name="Hovde B.T."/>
            <person name="Deodato C.R."/>
            <person name="Hunsperger H.M."/>
            <person name="Ryken S.A."/>
            <person name="Yost W."/>
            <person name="Jha R.K."/>
            <person name="Patterson J."/>
            <person name="Monnat R.J. Jr."/>
            <person name="Barlow S.B."/>
            <person name="Starkenburg S.R."/>
            <person name="Cattolico R.A."/>
        </authorList>
    </citation>
    <scope>NUCLEOTIDE SEQUENCE</scope>
    <source>
        <strain evidence="3">CCMP291</strain>
    </source>
</reference>
<proteinExistence type="predicted"/>
<comment type="caution">
    <text evidence="2">The sequence shown here is derived from an EMBL/GenBank/DDBJ whole genome shotgun (WGS) entry which is preliminary data.</text>
</comment>
<accession>A0A0M0JV54</accession>
<dbReference type="AlphaFoldDB" id="A0A0M0JV54"/>
<name>A0A0M0JV54_9EUKA</name>
<organism evidence="2 3">
    <name type="scientific">Chrysochromulina tobinii</name>
    <dbReference type="NCBI Taxonomy" id="1460289"/>
    <lineage>
        <taxon>Eukaryota</taxon>
        <taxon>Haptista</taxon>
        <taxon>Haptophyta</taxon>
        <taxon>Prymnesiophyceae</taxon>
        <taxon>Prymnesiales</taxon>
        <taxon>Chrysochromulinaceae</taxon>
        <taxon>Chrysochromulina</taxon>
    </lineage>
</organism>
<feature type="region of interest" description="Disordered" evidence="1">
    <location>
        <begin position="1"/>
        <end position="21"/>
    </location>
</feature>
<evidence type="ECO:0000313" key="2">
    <source>
        <dbReference type="EMBL" id="KOO30414.1"/>
    </source>
</evidence>
<sequence length="189" mass="21030">MLALMPRSVVGPRPDREDGSRRPACLAAHLLTRLYCHRALADVEDSLLLCVRALRGLGIRADWHAAACAGAEGAYGSRDCPGHDARGVGHAHVRPGGGGHPARDLQRRLRRLHHPRDRPGSPGCHHWHPRGPRRELSVRLFRRLGRLKAGITLFLHHMTRVRTEGAIERVSVVVDSFSRVPRVFLPRAE</sequence>
<dbReference type="EMBL" id="JWZX01002231">
    <property type="protein sequence ID" value="KOO30414.1"/>
    <property type="molecule type" value="Genomic_DNA"/>
</dbReference>
<evidence type="ECO:0000256" key="1">
    <source>
        <dbReference type="SAM" id="MobiDB-lite"/>
    </source>
</evidence>